<feature type="domain" description="Glycoside hydrolase family 29 N-terminal" evidence="8">
    <location>
        <begin position="39"/>
        <end position="366"/>
    </location>
</feature>
<dbReference type="InterPro" id="IPR057739">
    <property type="entry name" value="Glyco_hydro_29_N"/>
</dbReference>
<proteinExistence type="inferred from homology"/>
<keyword evidence="6" id="KW-0326">Glycosidase</keyword>
<protein>
    <recommendedName>
        <fullName evidence="3">alpha-L-fucosidase</fullName>
        <ecNumber evidence="3">3.2.1.51</ecNumber>
    </recommendedName>
</protein>
<evidence type="ECO:0000313" key="10">
    <source>
        <dbReference type="Proteomes" id="UP001620409"/>
    </source>
</evidence>
<dbReference type="SUPFAM" id="SSF51445">
    <property type="entry name" value="(Trans)glycosidases"/>
    <property type="match status" value="1"/>
</dbReference>
<dbReference type="EC" id="3.2.1.51" evidence="3"/>
<evidence type="ECO:0000256" key="7">
    <source>
        <dbReference type="SAM" id="SignalP"/>
    </source>
</evidence>
<evidence type="ECO:0000256" key="3">
    <source>
        <dbReference type="ARBA" id="ARBA00012662"/>
    </source>
</evidence>
<dbReference type="PIRSF" id="PIRSF001092">
    <property type="entry name" value="Alpha-L-fucosidase"/>
    <property type="match status" value="1"/>
</dbReference>
<evidence type="ECO:0000256" key="4">
    <source>
        <dbReference type="ARBA" id="ARBA00022729"/>
    </source>
</evidence>
<evidence type="ECO:0000256" key="2">
    <source>
        <dbReference type="ARBA" id="ARBA00007951"/>
    </source>
</evidence>
<keyword evidence="10" id="KW-1185">Reference proteome</keyword>
<dbReference type="InterPro" id="IPR017853">
    <property type="entry name" value="GH"/>
</dbReference>
<accession>A0ABW8ID55</accession>
<dbReference type="Pfam" id="PF01120">
    <property type="entry name" value="Alpha_L_fucos"/>
    <property type="match status" value="1"/>
</dbReference>
<comment type="function">
    <text evidence="1">Alpha-L-fucosidase is responsible for hydrolyzing the alpha-1,6-linked fucose joined to the reducing-end N-acetylglucosamine of the carbohydrate moieties of glycoproteins.</text>
</comment>
<evidence type="ECO:0000313" key="9">
    <source>
        <dbReference type="EMBL" id="MFK2853103.1"/>
    </source>
</evidence>
<sequence>MKSLIRSISLSLTLAVPCALANAGQIQQHTSSHPVPAVQDTETPAQRDARMAWWRQARFGMFIHWGLYAVPAGNWQGKPVDGIGEWIMYNAKIPVADYKKLASQFDPTKFDAHAWVALAKAAGMKYIIITAKHHDGFAMFDSKANPFNIVDATPFKRDPLQELAVEAHKQGIKFGFYYSQDQDWSAAGGAALNMDAFHTGHWDKAQQGNFADYLHTKAIPQLKELLANYQPAAPSVIWFDTPTSDMTPQLASEIVTLLNQHPNLIWNNRLGGGYQGDTETPEQHVPAQGYPGRDWETCMTINDTWGYKSADTNFKSTQELIRTLADVASKGGNLLLNVGPDAEGVIPAGEAERLQAIGTWLDVNGESIYGTGPTPFPGDHGKFSTTEKTVGEKQPKWVPAWDWRATARPGKIYIHLLTWPGEAFHLSGPRVQIKKAYLLADPQHAPLKYTQKGQVLDLQLPGKPLDPNDTVVVLETT</sequence>
<feature type="chain" id="PRO_5045420584" description="alpha-L-fucosidase" evidence="7">
    <location>
        <begin position="22"/>
        <end position="477"/>
    </location>
</feature>
<evidence type="ECO:0000256" key="1">
    <source>
        <dbReference type="ARBA" id="ARBA00004071"/>
    </source>
</evidence>
<evidence type="ECO:0000256" key="5">
    <source>
        <dbReference type="ARBA" id="ARBA00022801"/>
    </source>
</evidence>
<keyword evidence="5" id="KW-0378">Hydrolase</keyword>
<dbReference type="RefSeq" id="WP_380016006.1">
    <property type="nucleotide sequence ID" value="NZ_JADIKI010000020.1"/>
</dbReference>
<keyword evidence="4 7" id="KW-0732">Signal</keyword>
<dbReference type="PRINTS" id="PR00741">
    <property type="entry name" value="GLHYDRLASE29"/>
</dbReference>
<dbReference type="Proteomes" id="UP001620409">
    <property type="component" value="Unassembled WGS sequence"/>
</dbReference>
<comment type="similarity">
    <text evidence="2">Belongs to the glycosyl hydrolase 29 family.</text>
</comment>
<dbReference type="EMBL" id="JADIKI010000020">
    <property type="protein sequence ID" value="MFK2853103.1"/>
    <property type="molecule type" value="Genomic_DNA"/>
</dbReference>
<dbReference type="PANTHER" id="PTHR10030:SF37">
    <property type="entry name" value="ALPHA-L-FUCOSIDASE-RELATED"/>
    <property type="match status" value="1"/>
</dbReference>
<gene>
    <name evidence="9" type="ORF">ISP18_00660</name>
</gene>
<evidence type="ECO:0000259" key="8">
    <source>
        <dbReference type="Pfam" id="PF01120"/>
    </source>
</evidence>
<dbReference type="InterPro" id="IPR016286">
    <property type="entry name" value="FUC_metazoa-typ"/>
</dbReference>
<reference evidence="9 10" key="1">
    <citation type="submission" date="2020-10" db="EMBL/GenBank/DDBJ databases">
        <title>Phylogeny of dyella-like bacteria.</title>
        <authorList>
            <person name="Fu J."/>
        </authorList>
    </citation>
    <scope>NUCLEOTIDE SEQUENCE [LARGE SCALE GENOMIC DNA]</scope>
    <source>
        <strain evidence="9 10">DHG40</strain>
    </source>
</reference>
<feature type="signal peptide" evidence="7">
    <location>
        <begin position="1"/>
        <end position="21"/>
    </location>
</feature>
<evidence type="ECO:0000256" key="6">
    <source>
        <dbReference type="ARBA" id="ARBA00023295"/>
    </source>
</evidence>
<name>A0ABW8ID55_9GAMM</name>
<dbReference type="InterPro" id="IPR000933">
    <property type="entry name" value="Glyco_hydro_29"/>
</dbReference>
<dbReference type="PANTHER" id="PTHR10030">
    <property type="entry name" value="ALPHA-L-FUCOSIDASE"/>
    <property type="match status" value="1"/>
</dbReference>
<organism evidence="9 10">
    <name type="scientific">Dyella humi</name>
    <dbReference type="NCBI Taxonomy" id="1770547"/>
    <lineage>
        <taxon>Bacteria</taxon>
        <taxon>Pseudomonadati</taxon>
        <taxon>Pseudomonadota</taxon>
        <taxon>Gammaproteobacteria</taxon>
        <taxon>Lysobacterales</taxon>
        <taxon>Rhodanobacteraceae</taxon>
        <taxon>Dyella</taxon>
    </lineage>
</organism>
<dbReference type="Gene3D" id="3.20.20.80">
    <property type="entry name" value="Glycosidases"/>
    <property type="match status" value="1"/>
</dbReference>
<comment type="caution">
    <text evidence="9">The sequence shown here is derived from an EMBL/GenBank/DDBJ whole genome shotgun (WGS) entry which is preliminary data.</text>
</comment>
<dbReference type="SMART" id="SM00812">
    <property type="entry name" value="Alpha_L_fucos"/>
    <property type="match status" value="1"/>
</dbReference>